<evidence type="ECO:0000313" key="2">
    <source>
        <dbReference type="Proteomes" id="UP001153678"/>
    </source>
</evidence>
<evidence type="ECO:0000313" key="1">
    <source>
        <dbReference type="EMBL" id="CAI2190444.1"/>
    </source>
</evidence>
<dbReference type="EMBL" id="CAMKVN010006571">
    <property type="protein sequence ID" value="CAI2190444.1"/>
    <property type="molecule type" value="Genomic_DNA"/>
</dbReference>
<proteinExistence type="predicted"/>
<dbReference type="Proteomes" id="UP001153678">
    <property type="component" value="Unassembled WGS sequence"/>
</dbReference>
<gene>
    <name evidence="1" type="ORF">FWILDA_LOCUS14579</name>
</gene>
<sequence length="52" mass="5792">MNIQVIQDDSDDISSNSILSEANSRPIHNESQICKYCDIKYQTSISTGTLNT</sequence>
<comment type="caution">
    <text evidence="1">The sequence shown here is derived from an EMBL/GenBank/DDBJ whole genome shotgun (WGS) entry which is preliminary data.</text>
</comment>
<organism evidence="1 2">
    <name type="scientific">Funneliformis geosporum</name>
    <dbReference type="NCBI Taxonomy" id="1117311"/>
    <lineage>
        <taxon>Eukaryota</taxon>
        <taxon>Fungi</taxon>
        <taxon>Fungi incertae sedis</taxon>
        <taxon>Mucoromycota</taxon>
        <taxon>Glomeromycotina</taxon>
        <taxon>Glomeromycetes</taxon>
        <taxon>Glomerales</taxon>
        <taxon>Glomeraceae</taxon>
        <taxon>Funneliformis</taxon>
    </lineage>
</organism>
<keyword evidence="2" id="KW-1185">Reference proteome</keyword>
<reference evidence="1" key="1">
    <citation type="submission" date="2022-08" db="EMBL/GenBank/DDBJ databases">
        <authorList>
            <person name="Kallberg Y."/>
            <person name="Tangrot J."/>
            <person name="Rosling A."/>
        </authorList>
    </citation>
    <scope>NUCLEOTIDE SEQUENCE</scope>
    <source>
        <strain evidence="1">Wild A</strain>
    </source>
</reference>
<protein>
    <submittedName>
        <fullName evidence="1">7881_t:CDS:1</fullName>
    </submittedName>
</protein>
<dbReference type="AlphaFoldDB" id="A0A9W4T2V7"/>
<accession>A0A9W4T2V7</accession>
<name>A0A9W4T2V7_9GLOM</name>